<gene>
    <name evidence="1" type="ORF">O6H91_08G022300</name>
</gene>
<organism evidence="1 2">
    <name type="scientific">Diphasiastrum complanatum</name>
    <name type="common">Issler's clubmoss</name>
    <name type="synonym">Lycopodium complanatum</name>
    <dbReference type="NCBI Taxonomy" id="34168"/>
    <lineage>
        <taxon>Eukaryota</taxon>
        <taxon>Viridiplantae</taxon>
        <taxon>Streptophyta</taxon>
        <taxon>Embryophyta</taxon>
        <taxon>Tracheophyta</taxon>
        <taxon>Lycopodiopsida</taxon>
        <taxon>Lycopodiales</taxon>
        <taxon>Lycopodiaceae</taxon>
        <taxon>Lycopodioideae</taxon>
        <taxon>Diphasiastrum</taxon>
    </lineage>
</organism>
<proteinExistence type="predicted"/>
<dbReference type="EMBL" id="CM055099">
    <property type="protein sequence ID" value="KAJ7546050.1"/>
    <property type="molecule type" value="Genomic_DNA"/>
</dbReference>
<name>A0ACC2CVX8_DIPCM</name>
<evidence type="ECO:0000313" key="1">
    <source>
        <dbReference type="EMBL" id="KAJ7546050.1"/>
    </source>
</evidence>
<comment type="caution">
    <text evidence="1">The sequence shown here is derived from an EMBL/GenBank/DDBJ whole genome shotgun (WGS) entry which is preliminary data.</text>
</comment>
<protein>
    <submittedName>
        <fullName evidence="1">Uncharacterized protein</fullName>
    </submittedName>
</protein>
<keyword evidence="2" id="KW-1185">Reference proteome</keyword>
<dbReference type="Proteomes" id="UP001162992">
    <property type="component" value="Chromosome 8"/>
</dbReference>
<reference evidence="2" key="1">
    <citation type="journal article" date="2024" name="Proc. Natl. Acad. Sci. U.S.A.">
        <title>Extraordinary preservation of gene collinearity over three hundred million years revealed in homosporous lycophytes.</title>
        <authorList>
            <person name="Li C."/>
            <person name="Wickell D."/>
            <person name="Kuo L.Y."/>
            <person name="Chen X."/>
            <person name="Nie B."/>
            <person name="Liao X."/>
            <person name="Peng D."/>
            <person name="Ji J."/>
            <person name="Jenkins J."/>
            <person name="Williams M."/>
            <person name="Shu S."/>
            <person name="Plott C."/>
            <person name="Barry K."/>
            <person name="Rajasekar S."/>
            <person name="Grimwood J."/>
            <person name="Han X."/>
            <person name="Sun S."/>
            <person name="Hou Z."/>
            <person name="He W."/>
            <person name="Dai G."/>
            <person name="Sun C."/>
            <person name="Schmutz J."/>
            <person name="Leebens-Mack J.H."/>
            <person name="Li F.W."/>
            <person name="Wang L."/>
        </authorList>
    </citation>
    <scope>NUCLEOTIDE SEQUENCE [LARGE SCALE GENOMIC DNA]</scope>
    <source>
        <strain evidence="2">cv. PW_Plant_1</strain>
    </source>
</reference>
<evidence type="ECO:0000313" key="2">
    <source>
        <dbReference type="Proteomes" id="UP001162992"/>
    </source>
</evidence>
<sequence length="719" mass="80961">MVSFSSSDVYHGRSLSKLDDLLSPFPNLGVDLSADDLKETAYEILLASCGRRSSGKSVASAAIMGSDEFSSSSRSGSSLSGSPLSGSPLSGSPRSQEKSLTSAAFRRFKKAISLKSRRKSTRMQPASKKLTAIEIMRTQMDIPESNEARTLRAMERAASMKVGRETGALLVSMELLLNMKSSDFSDQMEYQLWQLRQQKVLQAVLFPYSGNNVSGTMLASLLRQRLPDFSEGFLEIGVNAETLQILKDTVLGSDSSAWAESFPLNLYLYEMLLRSSFDNLDESSFSEDIDDILGLAKKTWAVLGIDQMLHNSCFIWVLFSQFVLTGEHEFELLEAAEAVMKDVWKLVNAVDNEAHMDVLISVLTSIQAWTDKRLLMYHEHFASGNQDTLKNLMSVALLCAQILQKYLSQNSQRGHSEEYHVRINRIQVYIQSALRYIFSQMSRRLDVDKSSYVDGKAPILALLTLAKDIAELATEEQQNFCPTFKQWHPYPATVAAVTLHTCYRLELKQFLSTAKPSIEVVQVLQSAAKLEKQLVQMATEEEAESDERWKDIFDELYSFASEPEVALVLKKWVGLQIGQLQEWSERILQEEDWSQNATRERYAFSAVELLRIVEDTSDAFFKFSVSQAPALVQDFTSGIDAALDHYVYVIVARCGEEYSRGKKEDFIPHLALTRGKDSSISMISKLNDSLWKKYEALAQYKTRVWPQLQMTCSLSKATL</sequence>
<accession>A0ACC2CVX8</accession>